<dbReference type="AlphaFoldDB" id="A0A7W5GFQ1"/>
<name>A0A7W5GFQ1_9MICO</name>
<dbReference type="EMBL" id="JACHXY010000002">
    <property type="protein sequence ID" value="MBB3158095.1"/>
    <property type="molecule type" value="Genomic_DNA"/>
</dbReference>
<gene>
    <name evidence="1" type="ORF">FHS07_001791</name>
</gene>
<dbReference type="RefSeq" id="WP_183419559.1">
    <property type="nucleotide sequence ID" value="NZ_JACHXY010000002.1"/>
</dbReference>
<accession>A0A7W5GFQ1</accession>
<reference evidence="1 2" key="1">
    <citation type="submission" date="2020-08" db="EMBL/GenBank/DDBJ databases">
        <title>Genomic Encyclopedia of Type Strains, Phase III (KMG-III): the genomes of soil and plant-associated and newly described type strains.</title>
        <authorList>
            <person name="Whitman W."/>
        </authorList>
    </citation>
    <scope>NUCLEOTIDE SEQUENCE [LARGE SCALE GENOMIC DNA]</scope>
    <source>
        <strain evidence="1 2">CECT 8356</strain>
    </source>
</reference>
<protein>
    <submittedName>
        <fullName evidence="1">Uncharacterized protein</fullName>
    </submittedName>
</protein>
<evidence type="ECO:0000313" key="2">
    <source>
        <dbReference type="Proteomes" id="UP000543579"/>
    </source>
</evidence>
<organism evidence="1 2">
    <name type="scientific">Microbacterium proteolyticum</name>
    <dbReference type="NCBI Taxonomy" id="1572644"/>
    <lineage>
        <taxon>Bacteria</taxon>
        <taxon>Bacillati</taxon>
        <taxon>Actinomycetota</taxon>
        <taxon>Actinomycetes</taxon>
        <taxon>Micrococcales</taxon>
        <taxon>Microbacteriaceae</taxon>
        <taxon>Microbacterium</taxon>
    </lineage>
</organism>
<sequence>MDLYNLLAEPPVLCRRDGDRAPVNLSVDEFSALAPGSLAPVIGIPSWIGKQSYEGRWWFSRTGHHVAFASTWERDLLTCLDYSGDATALVRDPAIFVSARTIRTPPLRPWLLIQKTDGIRVIPLNAADHDRSPELSEILAGSDVNVAIPQMPFSAELHLIRWLAGYRFTRFRLPDDIEQEVRRSCTTPKPLLEAVANAAASTTYALPTIQANLYSQMWRRAIELVNRAGGLSDTSTVRAA</sequence>
<comment type="caution">
    <text evidence="1">The sequence shown here is derived from an EMBL/GenBank/DDBJ whole genome shotgun (WGS) entry which is preliminary data.</text>
</comment>
<proteinExistence type="predicted"/>
<evidence type="ECO:0000313" key="1">
    <source>
        <dbReference type="EMBL" id="MBB3158095.1"/>
    </source>
</evidence>
<dbReference type="Proteomes" id="UP000543579">
    <property type="component" value="Unassembled WGS sequence"/>
</dbReference>